<comment type="caution">
    <text evidence="2">The sequence shown here is derived from an EMBL/GenBank/DDBJ whole genome shotgun (WGS) entry which is preliminary data.</text>
</comment>
<keyword evidence="1" id="KW-0732">Signal</keyword>
<evidence type="ECO:0000313" key="2">
    <source>
        <dbReference type="EMBL" id="RVT49772.1"/>
    </source>
</evidence>
<gene>
    <name evidence="2" type="ORF">ENE75_19230</name>
</gene>
<dbReference type="PANTHER" id="PTHR35567">
    <property type="entry name" value="MALATE DEHYDROGENASE (AFU_ORTHOLOGUE AFUA_2G13800)"/>
    <property type="match status" value="1"/>
</dbReference>
<dbReference type="AlphaFoldDB" id="A0A3S2TL43"/>
<protein>
    <submittedName>
        <fullName evidence="2">DUF3455 domain-containing protein</fullName>
    </submittedName>
</protein>
<dbReference type="EMBL" id="SACT01000007">
    <property type="protein sequence ID" value="RVT49772.1"/>
    <property type="molecule type" value="Genomic_DNA"/>
</dbReference>
<keyword evidence="3" id="KW-1185">Reference proteome</keyword>
<sequence length="181" mass="18667">MPMSLTLRSFVPAAAALSLAALAATAFAAAHGGMAVPEPVRVPAGHKVALETVGVGEITYECRTKDGAHAWVFAGPDAELRGRDGQRIGRYFGPPATWQAADGSAITGKQLAVAPGGDGNIPLQLVEANPATGAGRMQGVTHVQRLATRGGVAPATTCDASRMGAKEIVRYQADYVFWTKG</sequence>
<accession>A0A3S2TL43</accession>
<feature type="chain" id="PRO_5018676963" evidence="1">
    <location>
        <begin position="24"/>
        <end position="181"/>
    </location>
</feature>
<dbReference type="InterPro" id="IPR021851">
    <property type="entry name" value="DUF3455"/>
</dbReference>
<dbReference type="OrthoDB" id="193535at2"/>
<feature type="signal peptide" evidence="1">
    <location>
        <begin position="1"/>
        <end position="23"/>
    </location>
</feature>
<proteinExistence type="predicted"/>
<reference evidence="2 3" key="1">
    <citation type="submission" date="2019-01" db="EMBL/GenBank/DDBJ databases">
        <authorList>
            <person name="Chen W.-M."/>
        </authorList>
    </citation>
    <scope>NUCLEOTIDE SEQUENCE [LARGE SCALE GENOMIC DNA]</scope>
    <source>
        <strain evidence="2 3">ICH-3</strain>
    </source>
</reference>
<name>A0A3S2TL43_9BURK</name>
<dbReference type="Proteomes" id="UP000288178">
    <property type="component" value="Unassembled WGS sequence"/>
</dbReference>
<dbReference type="Pfam" id="PF11937">
    <property type="entry name" value="DUF3455"/>
    <property type="match status" value="1"/>
</dbReference>
<dbReference type="PANTHER" id="PTHR35567:SF1">
    <property type="entry name" value="CONSERVED FUNGAL PROTEIN (AFU_ORTHOLOGUE AFUA_1G14230)"/>
    <property type="match status" value="1"/>
</dbReference>
<organism evidence="2 3">
    <name type="scientific">Rubrivivax albus</name>
    <dbReference type="NCBI Taxonomy" id="2499835"/>
    <lineage>
        <taxon>Bacteria</taxon>
        <taxon>Pseudomonadati</taxon>
        <taxon>Pseudomonadota</taxon>
        <taxon>Betaproteobacteria</taxon>
        <taxon>Burkholderiales</taxon>
        <taxon>Sphaerotilaceae</taxon>
        <taxon>Rubrivivax</taxon>
    </lineage>
</organism>
<evidence type="ECO:0000256" key="1">
    <source>
        <dbReference type="SAM" id="SignalP"/>
    </source>
</evidence>
<evidence type="ECO:0000313" key="3">
    <source>
        <dbReference type="Proteomes" id="UP000288178"/>
    </source>
</evidence>